<protein>
    <recommendedName>
        <fullName evidence="3 8">60S ribosomal export protein NMD3</fullName>
    </recommendedName>
</protein>
<proteinExistence type="inferred from homology"/>
<gene>
    <name evidence="12" type="ORF">EB796_005805</name>
</gene>
<evidence type="ECO:0000256" key="8">
    <source>
        <dbReference type="RuleBase" id="RU364108"/>
    </source>
</evidence>
<evidence type="ECO:0000256" key="2">
    <source>
        <dbReference type="ARBA" id="ARBA00009794"/>
    </source>
</evidence>
<dbReference type="Pfam" id="PF04981">
    <property type="entry name" value="NMD3"/>
    <property type="match status" value="1"/>
</dbReference>
<dbReference type="GO" id="GO:0015031">
    <property type="term" value="P:protein transport"/>
    <property type="evidence" value="ECO:0007669"/>
    <property type="project" value="UniProtKB-KW"/>
</dbReference>
<dbReference type="PANTHER" id="PTHR12746:SF2">
    <property type="entry name" value="60S RIBOSOMAL EXPORT PROTEIN NMD3"/>
    <property type="match status" value="1"/>
</dbReference>
<dbReference type="Pfam" id="PF21192">
    <property type="entry name" value="OB_NMD3"/>
    <property type="match status" value="1"/>
</dbReference>
<comment type="function">
    <text evidence="1 8">Acts as an adapter for the XPO1/CRM1-mediated export of the 60S ribosomal subunit.</text>
</comment>
<dbReference type="GO" id="GO:0043023">
    <property type="term" value="F:ribosomal large subunit binding"/>
    <property type="evidence" value="ECO:0007669"/>
    <property type="project" value="InterPro"/>
</dbReference>
<keyword evidence="5 8" id="KW-0963">Cytoplasm</keyword>
<name>A0A7J7KC69_BUGNE</name>
<keyword evidence="4 8" id="KW-0813">Transport</keyword>
<feature type="domain" description="Nmd3 N-terminal" evidence="9">
    <location>
        <begin position="22"/>
        <end position="250"/>
    </location>
</feature>
<feature type="domain" description="60S ribosomal export protein NMD3 OB-fold" evidence="10">
    <location>
        <begin position="319"/>
        <end position="409"/>
    </location>
</feature>
<comment type="caution">
    <text evidence="12">The sequence shown here is derived from an EMBL/GenBank/DDBJ whole genome shotgun (WGS) entry which is preliminary data.</text>
</comment>
<feature type="domain" description="60S ribosomal export protein NMD3 SH3" evidence="11">
    <location>
        <begin position="253"/>
        <end position="300"/>
    </location>
</feature>
<dbReference type="GO" id="GO:0000055">
    <property type="term" value="P:ribosomal large subunit export from nucleus"/>
    <property type="evidence" value="ECO:0007669"/>
    <property type="project" value="TreeGrafter"/>
</dbReference>
<accession>A0A7J7KC69</accession>
<evidence type="ECO:0000256" key="4">
    <source>
        <dbReference type="ARBA" id="ARBA00022448"/>
    </source>
</evidence>
<keyword evidence="6 8" id="KW-0653">Protein transport</keyword>
<keyword evidence="7 8" id="KW-0539">Nucleus</keyword>
<organism evidence="12 13">
    <name type="scientific">Bugula neritina</name>
    <name type="common">Brown bryozoan</name>
    <name type="synonym">Sertularia neritina</name>
    <dbReference type="NCBI Taxonomy" id="10212"/>
    <lineage>
        <taxon>Eukaryota</taxon>
        <taxon>Metazoa</taxon>
        <taxon>Spiralia</taxon>
        <taxon>Lophotrochozoa</taxon>
        <taxon>Bryozoa</taxon>
        <taxon>Gymnolaemata</taxon>
        <taxon>Cheilostomatida</taxon>
        <taxon>Flustrina</taxon>
        <taxon>Buguloidea</taxon>
        <taxon>Bugulidae</taxon>
        <taxon>Bugula</taxon>
    </lineage>
</organism>
<evidence type="ECO:0000256" key="1">
    <source>
        <dbReference type="ARBA" id="ARBA00002269"/>
    </source>
</evidence>
<dbReference type="AlphaFoldDB" id="A0A7J7KC69"/>
<dbReference type="PANTHER" id="PTHR12746">
    <property type="entry name" value="NONSENSE-MEDIATED MRNA DECAY PROTEIN 3"/>
    <property type="match status" value="1"/>
</dbReference>
<dbReference type="Pfam" id="PF21193">
    <property type="entry name" value="NMD_SH3"/>
    <property type="match status" value="1"/>
</dbReference>
<dbReference type="GO" id="GO:0005634">
    <property type="term" value="C:nucleus"/>
    <property type="evidence" value="ECO:0007669"/>
    <property type="project" value="UniProtKB-SubCell"/>
</dbReference>
<dbReference type="InterPro" id="IPR048899">
    <property type="entry name" value="NMD_SH3"/>
</dbReference>
<dbReference type="OrthoDB" id="203821at2759"/>
<dbReference type="InterPro" id="IPR007064">
    <property type="entry name" value="Nmd3_N"/>
</dbReference>
<keyword evidence="13" id="KW-1185">Reference proteome</keyword>
<dbReference type="InterPro" id="IPR048898">
    <property type="entry name" value="OB_NMD3"/>
</dbReference>
<evidence type="ECO:0000256" key="6">
    <source>
        <dbReference type="ARBA" id="ARBA00022927"/>
    </source>
</evidence>
<dbReference type="GO" id="GO:0005737">
    <property type="term" value="C:cytoplasm"/>
    <property type="evidence" value="ECO:0007669"/>
    <property type="project" value="UniProtKB-SubCell"/>
</dbReference>
<reference evidence="12" key="1">
    <citation type="submission" date="2020-06" db="EMBL/GenBank/DDBJ databases">
        <title>Draft genome of Bugula neritina, a colonial animal packing powerful symbionts and potential medicines.</title>
        <authorList>
            <person name="Rayko M."/>
        </authorList>
    </citation>
    <scope>NUCLEOTIDE SEQUENCE [LARGE SCALE GENOMIC DNA]</scope>
    <source>
        <strain evidence="12">Kwan_BN1</strain>
    </source>
</reference>
<comment type="subcellular location">
    <subcellularLocation>
        <location evidence="8">Cytoplasm</location>
    </subcellularLocation>
    <subcellularLocation>
        <location evidence="8">Nucleus</location>
    </subcellularLocation>
</comment>
<evidence type="ECO:0000256" key="5">
    <source>
        <dbReference type="ARBA" id="ARBA00022490"/>
    </source>
</evidence>
<evidence type="ECO:0000256" key="7">
    <source>
        <dbReference type="ARBA" id="ARBA00023242"/>
    </source>
</evidence>
<dbReference type="Proteomes" id="UP000593567">
    <property type="component" value="Unassembled WGS sequence"/>
</dbReference>
<evidence type="ECO:0000256" key="3">
    <source>
        <dbReference type="ARBA" id="ARBA00017035"/>
    </source>
</evidence>
<evidence type="ECO:0000313" key="12">
    <source>
        <dbReference type="EMBL" id="KAF6035887.1"/>
    </source>
</evidence>
<evidence type="ECO:0000259" key="10">
    <source>
        <dbReference type="Pfam" id="PF21192"/>
    </source>
</evidence>
<evidence type="ECO:0000259" key="11">
    <source>
        <dbReference type="Pfam" id="PF21193"/>
    </source>
</evidence>
<sequence>MESLDDHDICPIGLQSQATILCCECGTPISPNPANMCVVCIRTHVDITEGIPKQGTLFFCRNCERYLQPPSQWVTAALESRELLSICLKKLKGLTKVRLVDAGFVWTEPHSKRLKVKLTIQKEVMNGTVLQQVFVVEFVVQNQMCEDCHRTEAKDFWKSVVQVRQKATHKKTMYYLEQAILKHKAHANTLNIKEMPDGIDFYYGQPQDSRRFVEFLQAVVPCKYVTSKKLVSHDIRSNIFNYKTSFSVEIAPICKDDIICLPAKLAAGFGNIGQLVICSRISTAIHLINPSTLQIAEVSSLQYWKSPFTSIATTKQFREYIVMQVDHVPDSRHNSSFGSVSTKHVLADVWVCLSSDMSADQIHCRTHLGHLLQPGDTALGFDLGNSNANSFDLDKIPVEKRPDVILVKKLFAEKGYRNRQRKWKLARLEREAAMSANSNEVDYTDFMEDLEEDEALRQNVNIFKDPRKIDVEADPDTPQISLEEMLDDLSLNEDATGGAGAAMIE</sequence>
<dbReference type="InterPro" id="IPR039768">
    <property type="entry name" value="Nmd3"/>
</dbReference>
<evidence type="ECO:0000259" key="9">
    <source>
        <dbReference type="Pfam" id="PF04981"/>
    </source>
</evidence>
<comment type="similarity">
    <text evidence="2 8">Belongs to the NMD3 family.</text>
</comment>
<evidence type="ECO:0000313" key="13">
    <source>
        <dbReference type="Proteomes" id="UP000593567"/>
    </source>
</evidence>
<dbReference type="EMBL" id="VXIV02000813">
    <property type="protein sequence ID" value="KAF6035887.1"/>
    <property type="molecule type" value="Genomic_DNA"/>
</dbReference>